<protein>
    <submittedName>
        <fullName evidence="3">Uncharacterized protein</fullName>
    </submittedName>
</protein>
<comment type="caution">
    <text evidence="3">The sequence shown here is derived from an EMBL/GenBank/DDBJ whole genome shotgun (WGS) entry which is preliminary data.</text>
</comment>
<reference evidence="3 4" key="1">
    <citation type="submission" date="2024-03" db="EMBL/GenBank/DDBJ databases">
        <authorList>
            <person name="Martinez-Hernandez J."/>
        </authorList>
    </citation>
    <scope>NUCLEOTIDE SEQUENCE [LARGE SCALE GENOMIC DNA]</scope>
</reference>
<dbReference type="Proteomes" id="UP001497480">
    <property type="component" value="Unassembled WGS sequence"/>
</dbReference>
<feature type="coiled-coil region" evidence="1">
    <location>
        <begin position="105"/>
        <end position="181"/>
    </location>
</feature>
<proteinExistence type="predicted"/>
<keyword evidence="2" id="KW-1133">Transmembrane helix</keyword>
<keyword evidence="2" id="KW-0472">Membrane</keyword>
<accession>A0AAV1VQV1</accession>
<name>A0AAV1VQV1_LUPLU</name>
<organism evidence="3 4">
    <name type="scientific">Lupinus luteus</name>
    <name type="common">European yellow lupine</name>
    <dbReference type="NCBI Taxonomy" id="3873"/>
    <lineage>
        <taxon>Eukaryota</taxon>
        <taxon>Viridiplantae</taxon>
        <taxon>Streptophyta</taxon>
        <taxon>Embryophyta</taxon>
        <taxon>Tracheophyta</taxon>
        <taxon>Spermatophyta</taxon>
        <taxon>Magnoliopsida</taxon>
        <taxon>eudicotyledons</taxon>
        <taxon>Gunneridae</taxon>
        <taxon>Pentapetalae</taxon>
        <taxon>rosids</taxon>
        <taxon>fabids</taxon>
        <taxon>Fabales</taxon>
        <taxon>Fabaceae</taxon>
        <taxon>Papilionoideae</taxon>
        <taxon>50 kb inversion clade</taxon>
        <taxon>genistoids sensu lato</taxon>
        <taxon>core genistoids</taxon>
        <taxon>Genisteae</taxon>
        <taxon>Lupinus</taxon>
    </lineage>
</organism>
<keyword evidence="4" id="KW-1185">Reference proteome</keyword>
<keyword evidence="1" id="KW-0175">Coiled coil</keyword>
<evidence type="ECO:0000313" key="3">
    <source>
        <dbReference type="EMBL" id="CAL0299358.1"/>
    </source>
</evidence>
<evidence type="ECO:0000256" key="2">
    <source>
        <dbReference type="SAM" id="Phobius"/>
    </source>
</evidence>
<gene>
    <name evidence="3" type="ORF">LLUT_LOCUS418</name>
</gene>
<feature type="transmembrane region" description="Helical" evidence="2">
    <location>
        <begin position="14"/>
        <end position="34"/>
    </location>
</feature>
<evidence type="ECO:0000313" key="4">
    <source>
        <dbReference type="Proteomes" id="UP001497480"/>
    </source>
</evidence>
<dbReference type="EMBL" id="CAXHTB010000001">
    <property type="protein sequence ID" value="CAL0299358.1"/>
    <property type="molecule type" value="Genomic_DNA"/>
</dbReference>
<keyword evidence="2" id="KW-0812">Transmembrane</keyword>
<evidence type="ECO:0000256" key="1">
    <source>
        <dbReference type="SAM" id="Coils"/>
    </source>
</evidence>
<dbReference type="AlphaFoldDB" id="A0AAV1VQV1"/>
<sequence>METTTLKAENLKPIILKAGVPLAISFAGFIYAWIIAKKTSPLLENESNSHETNCHQEATHEEVSHMTPLPSIANEEPVTILANSVFSRKTLIYDNSNLEQYITSLRNKINELQYCKSENRKLQKKVQKLLRRSTTQFRLIKDRCNALQTRDNAINKLEDENKELHRVLDQLQEDKNELLKKLDTQKTPYASKVEGGDASNEDCNQFLDEPEQVKKQHADEVEELIHLRGNNKQQDQDRDHIELEFEGSGGVTYYDSKHELHDSFLENPKRLIFSSSHSERASSKKTMLLKRLKKWAEGSEKGMDPLKWSS</sequence>